<gene>
    <name evidence="2" type="ORF">AMORRO_LOCUS13559</name>
</gene>
<feature type="region of interest" description="Disordered" evidence="1">
    <location>
        <begin position="52"/>
        <end position="75"/>
    </location>
</feature>
<proteinExistence type="predicted"/>
<accession>A0A9N9I7S1</accession>
<feature type="compositionally biased region" description="Low complexity" evidence="1">
    <location>
        <begin position="52"/>
        <end position="64"/>
    </location>
</feature>
<sequence>NQRNEAKLREAEGIDWRPRYFLCENDEYNFKYTSPWKDSQTAKRQIESFIFSSNSPSGFHSSNGPHHHQDENTRS</sequence>
<evidence type="ECO:0000313" key="3">
    <source>
        <dbReference type="Proteomes" id="UP000789342"/>
    </source>
</evidence>
<dbReference type="EMBL" id="CAJVPV010023724">
    <property type="protein sequence ID" value="CAG8724533.1"/>
    <property type="molecule type" value="Genomic_DNA"/>
</dbReference>
<keyword evidence="3" id="KW-1185">Reference proteome</keyword>
<protein>
    <submittedName>
        <fullName evidence="2">2480_t:CDS:1</fullName>
    </submittedName>
</protein>
<dbReference type="InterPro" id="IPR037239">
    <property type="entry name" value="OSBP_sf"/>
</dbReference>
<feature type="non-terminal residue" evidence="2">
    <location>
        <position position="75"/>
    </location>
</feature>
<organism evidence="2 3">
    <name type="scientific">Acaulospora morrowiae</name>
    <dbReference type="NCBI Taxonomy" id="94023"/>
    <lineage>
        <taxon>Eukaryota</taxon>
        <taxon>Fungi</taxon>
        <taxon>Fungi incertae sedis</taxon>
        <taxon>Mucoromycota</taxon>
        <taxon>Glomeromycotina</taxon>
        <taxon>Glomeromycetes</taxon>
        <taxon>Diversisporales</taxon>
        <taxon>Acaulosporaceae</taxon>
        <taxon>Acaulospora</taxon>
    </lineage>
</organism>
<comment type="caution">
    <text evidence="2">The sequence shown here is derived from an EMBL/GenBank/DDBJ whole genome shotgun (WGS) entry which is preliminary data.</text>
</comment>
<dbReference type="OrthoDB" id="14833at2759"/>
<reference evidence="2" key="1">
    <citation type="submission" date="2021-06" db="EMBL/GenBank/DDBJ databases">
        <authorList>
            <person name="Kallberg Y."/>
            <person name="Tangrot J."/>
            <person name="Rosling A."/>
        </authorList>
    </citation>
    <scope>NUCLEOTIDE SEQUENCE</scope>
    <source>
        <strain evidence="2">CL551</strain>
    </source>
</reference>
<dbReference type="AlphaFoldDB" id="A0A9N9I7S1"/>
<name>A0A9N9I7S1_9GLOM</name>
<dbReference type="Proteomes" id="UP000789342">
    <property type="component" value="Unassembled WGS sequence"/>
</dbReference>
<evidence type="ECO:0000313" key="2">
    <source>
        <dbReference type="EMBL" id="CAG8724533.1"/>
    </source>
</evidence>
<dbReference type="SUPFAM" id="SSF144000">
    <property type="entry name" value="Oxysterol-binding protein-like"/>
    <property type="match status" value="1"/>
</dbReference>
<evidence type="ECO:0000256" key="1">
    <source>
        <dbReference type="SAM" id="MobiDB-lite"/>
    </source>
</evidence>